<reference evidence="1 2" key="1">
    <citation type="submission" date="2012-10" db="EMBL/GenBank/DDBJ databases">
        <title>Genome sequencing and analysis of entomopathogenic fungi Beauveria bassiana D1-5.</title>
        <authorList>
            <person name="Li Q."/>
            <person name="Wang L."/>
            <person name="Zhang Z."/>
            <person name="Wang Q."/>
            <person name="Ren J."/>
            <person name="Wang M."/>
            <person name="Xu W."/>
            <person name="Wang J."/>
            <person name="Lu Y."/>
            <person name="Du Q."/>
            <person name="Sun Z."/>
        </authorList>
    </citation>
    <scope>NUCLEOTIDE SEQUENCE [LARGE SCALE GENOMIC DNA]</scope>
    <source>
        <strain evidence="1 2">D1-5</strain>
    </source>
</reference>
<evidence type="ECO:0000313" key="2">
    <source>
        <dbReference type="Proteomes" id="UP000030106"/>
    </source>
</evidence>
<protein>
    <recommendedName>
        <fullName evidence="3">HrpF protein</fullName>
    </recommendedName>
</protein>
<name>A0A0A2W575_BEABA</name>
<dbReference type="Proteomes" id="UP000030106">
    <property type="component" value="Unassembled WGS sequence"/>
</dbReference>
<dbReference type="AlphaFoldDB" id="A0A0A2W575"/>
<dbReference type="EMBL" id="ANFO01000022">
    <property type="protein sequence ID" value="KGQ13827.1"/>
    <property type="molecule type" value="Genomic_DNA"/>
</dbReference>
<organism evidence="1 2">
    <name type="scientific">Beauveria bassiana D1-5</name>
    <dbReference type="NCBI Taxonomy" id="1245745"/>
    <lineage>
        <taxon>Eukaryota</taxon>
        <taxon>Fungi</taxon>
        <taxon>Dikarya</taxon>
        <taxon>Ascomycota</taxon>
        <taxon>Pezizomycotina</taxon>
        <taxon>Sordariomycetes</taxon>
        <taxon>Hypocreomycetidae</taxon>
        <taxon>Hypocreales</taxon>
        <taxon>Cordycipitaceae</taxon>
        <taxon>Beauveria</taxon>
    </lineage>
</organism>
<proteinExistence type="predicted"/>
<dbReference type="Pfam" id="PF06266">
    <property type="entry name" value="HrpF"/>
    <property type="match status" value="1"/>
</dbReference>
<dbReference type="HOGENOM" id="CLU_2649653_0_0_1"/>
<gene>
    <name evidence="1" type="ORF">BBAD15_g208</name>
</gene>
<comment type="caution">
    <text evidence="1">The sequence shown here is derived from an EMBL/GenBank/DDBJ whole genome shotgun (WGS) entry which is preliminary data.</text>
</comment>
<sequence length="85" mass="9552">MRFQREEKRMSNSFDIQRNLDSQLSRLHHSVAELAQSTLGQPAPSMGDMVEFKNALMKEAAATFTDSQLGSLKHSLSKEIIDSIN</sequence>
<dbReference type="InterPro" id="IPR009371">
    <property type="entry name" value="T3SS_HrpF"/>
</dbReference>
<evidence type="ECO:0008006" key="3">
    <source>
        <dbReference type="Google" id="ProtNLM"/>
    </source>
</evidence>
<accession>A0A0A2W575</accession>
<evidence type="ECO:0000313" key="1">
    <source>
        <dbReference type="EMBL" id="KGQ13827.1"/>
    </source>
</evidence>